<gene>
    <name evidence="5" type="ORF">RCOM_0437620</name>
</gene>
<dbReference type="GO" id="GO:0098542">
    <property type="term" value="P:defense response to other organism"/>
    <property type="evidence" value="ECO:0007669"/>
    <property type="project" value="InterPro"/>
</dbReference>
<proteinExistence type="predicted"/>
<dbReference type="Proteomes" id="UP000008311">
    <property type="component" value="Unassembled WGS sequence"/>
</dbReference>
<dbReference type="PANTHER" id="PTHR31234:SF55">
    <property type="entry name" value="LATE EMBRYOGENESIS ABUNDANT (LEA) HYDROXYPROLINE-RICH GLYCOPROTEIN FAMILY"/>
    <property type="match status" value="1"/>
</dbReference>
<evidence type="ECO:0000313" key="6">
    <source>
        <dbReference type="Proteomes" id="UP000008311"/>
    </source>
</evidence>
<dbReference type="eggNOG" id="ENOG502S0JC">
    <property type="taxonomic scope" value="Eukaryota"/>
</dbReference>
<keyword evidence="4" id="KW-0812">Transmembrane</keyword>
<evidence type="ECO:0000313" key="5">
    <source>
        <dbReference type="EMBL" id="EEF29836.1"/>
    </source>
</evidence>
<dbReference type="GO" id="GO:0016020">
    <property type="term" value="C:membrane"/>
    <property type="evidence" value="ECO:0007669"/>
    <property type="project" value="UniProtKB-SubCell"/>
</dbReference>
<evidence type="ECO:0000256" key="1">
    <source>
        <dbReference type="ARBA" id="ARBA00004370"/>
    </source>
</evidence>
<comment type="subcellular location">
    <subcellularLocation>
        <location evidence="1">Membrane</location>
    </subcellularLocation>
</comment>
<dbReference type="STRING" id="3988.B9T2S3"/>
<evidence type="ECO:0000256" key="4">
    <source>
        <dbReference type="SAM" id="Phobius"/>
    </source>
</evidence>
<dbReference type="InterPro" id="IPR044839">
    <property type="entry name" value="NDR1-like"/>
</dbReference>
<feature type="compositionally biased region" description="Basic and acidic residues" evidence="3">
    <location>
        <begin position="8"/>
        <end position="20"/>
    </location>
</feature>
<dbReference type="KEGG" id="rcu:8275747"/>
<reference evidence="6" key="1">
    <citation type="journal article" date="2010" name="Nat. Biotechnol.">
        <title>Draft genome sequence of the oilseed species Ricinus communis.</title>
        <authorList>
            <person name="Chan A.P."/>
            <person name="Crabtree J."/>
            <person name="Zhao Q."/>
            <person name="Lorenzi H."/>
            <person name="Orvis J."/>
            <person name="Puiu D."/>
            <person name="Melake-Berhan A."/>
            <person name="Jones K.M."/>
            <person name="Redman J."/>
            <person name="Chen G."/>
            <person name="Cahoon E.B."/>
            <person name="Gedil M."/>
            <person name="Stanke M."/>
            <person name="Haas B.J."/>
            <person name="Wortman J.R."/>
            <person name="Fraser-Liggett C.M."/>
            <person name="Ravel J."/>
            <person name="Rabinowicz P.D."/>
        </authorList>
    </citation>
    <scope>NUCLEOTIDE SEQUENCE [LARGE SCALE GENOMIC DNA]</scope>
    <source>
        <strain evidence="6">cv. Hale</strain>
    </source>
</reference>
<keyword evidence="2 4" id="KW-0472">Membrane</keyword>
<protein>
    <submittedName>
        <fullName evidence="5">Uncharacterized protein</fullName>
    </submittedName>
</protein>
<sequence>MASSQSDDYTHDHHQPKKEPGQSSSDGSDSPPPGGPSRATGYPPPMGYAPPMMYPPPGQYPYPPPAGQPVGYPNYNNGYNNNYPYAQAPPTAYYNTQMYQTQPECRINGFLRGIIGGLVFLLILTCAISIFMWIILRPVIPVFHVNNLSVSNFNLSSSPTFHANWDANITVGNPNTKLKVYFDQIEVFIYYNEDDLLATSFSNPFFLETGGNSVVQAKLEANNADRKQAGVGSWVVDKMAKDKSTTGNVTFDIRMALWSTFKSGSWWARHVTIRVYCEDLVVSFMGNSGTANFANGKSKDCLVFA</sequence>
<dbReference type="PANTHER" id="PTHR31234">
    <property type="entry name" value="LATE EMBRYOGENESIS ABUNDANT (LEA) HYDROXYPROLINE-RICH GLYCOPROTEIN FAMILY"/>
    <property type="match status" value="1"/>
</dbReference>
<dbReference type="EMBL" id="EQ974391">
    <property type="protein sequence ID" value="EEF29836.1"/>
    <property type="molecule type" value="Genomic_DNA"/>
</dbReference>
<dbReference type="OrthoDB" id="695142at2759"/>
<keyword evidence="4" id="KW-1133">Transmembrane helix</keyword>
<evidence type="ECO:0000256" key="3">
    <source>
        <dbReference type="SAM" id="MobiDB-lite"/>
    </source>
</evidence>
<keyword evidence="6" id="KW-1185">Reference proteome</keyword>
<dbReference type="InParanoid" id="B9T2S3"/>
<dbReference type="OMA" id="NYPNAPY"/>
<evidence type="ECO:0000256" key="2">
    <source>
        <dbReference type="ARBA" id="ARBA00023136"/>
    </source>
</evidence>
<dbReference type="Gene3D" id="2.60.40.1820">
    <property type="match status" value="1"/>
</dbReference>
<feature type="region of interest" description="Disordered" evidence="3">
    <location>
        <begin position="1"/>
        <end position="44"/>
    </location>
</feature>
<dbReference type="FunCoup" id="B9T2S3">
    <property type="interactions" value="6"/>
</dbReference>
<accession>B9T2S3</accession>
<feature type="transmembrane region" description="Helical" evidence="4">
    <location>
        <begin position="114"/>
        <end position="136"/>
    </location>
</feature>
<organism evidence="5 6">
    <name type="scientific">Ricinus communis</name>
    <name type="common">Castor bean</name>
    <dbReference type="NCBI Taxonomy" id="3988"/>
    <lineage>
        <taxon>Eukaryota</taxon>
        <taxon>Viridiplantae</taxon>
        <taxon>Streptophyta</taxon>
        <taxon>Embryophyta</taxon>
        <taxon>Tracheophyta</taxon>
        <taxon>Spermatophyta</taxon>
        <taxon>Magnoliopsida</taxon>
        <taxon>eudicotyledons</taxon>
        <taxon>Gunneridae</taxon>
        <taxon>Pentapetalae</taxon>
        <taxon>rosids</taxon>
        <taxon>fabids</taxon>
        <taxon>Malpighiales</taxon>
        <taxon>Euphorbiaceae</taxon>
        <taxon>Acalyphoideae</taxon>
        <taxon>Acalypheae</taxon>
        <taxon>Ricinus</taxon>
    </lineage>
</organism>
<name>B9T2S3_RICCO</name>
<dbReference type="AlphaFoldDB" id="B9T2S3"/>